<proteinExistence type="predicted"/>
<evidence type="ECO:0000313" key="2">
    <source>
        <dbReference type="Proteomes" id="UP000193560"/>
    </source>
</evidence>
<gene>
    <name evidence="1" type="ORF">BCR42DRAFT_409183</name>
</gene>
<protein>
    <submittedName>
        <fullName evidence="1">Uncharacterized protein</fullName>
    </submittedName>
</protein>
<organism evidence="1 2">
    <name type="scientific">Absidia repens</name>
    <dbReference type="NCBI Taxonomy" id="90262"/>
    <lineage>
        <taxon>Eukaryota</taxon>
        <taxon>Fungi</taxon>
        <taxon>Fungi incertae sedis</taxon>
        <taxon>Mucoromycota</taxon>
        <taxon>Mucoromycotina</taxon>
        <taxon>Mucoromycetes</taxon>
        <taxon>Mucorales</taxon>
        <taxon>Cunninghamellaceae</taxon>
        <taxon>Absidia</taxon>
    </lineage>
</organism>
<dbReference type="EMBL" id="MCGE01000006">
    <property type="protein sequence ID" value="ORZ20638.1"/>
    <property type="molecule type" value="Genomic_DNA"/>
</dbReference>
<keyword evidence="2" id="KW-1185">Reference proteome</keyword>
<accession>A0A1X2IQV8</accession>
<comment type="caution">
    <text evidence="1">The sequence shown here is derived from an EMBL/GenBank/DDBJ whole genome shotgun (WGS) entry which is preliminary data.</text>
</comment>
<dbReference type="AlphaFoldDB" id="A0A1X2IQV8"/>
<evidence type="ECO:0000313" key="1">
    <source>
        <dbReference type="EMBL" id="ORZ20638.1"/>
    </source>
</evidence>
<sequence length="147" mass="16381">MAAYPSLNLPRFSGSTLEPTVEPLAFVPTSLSHLSASASSSSILLSPALSSTDSSSVGDDDDYLLLAPSFSLNRPNRPTFIDIPSTCRNFTIQDANECQDWSSYDPQERGCQTQPEFEWDESEQTVYKRSSNHHRHPDPSRHIFWSA</sequence>
<dbReference type="OrthoDB" id="2384506at2759"/>
<reference evidence="1 2" key="1">
    <citation type="submission" date="2016-07" db="EMBL/GenBank/DDBJ databases">
        <title>Pervasive Adenine N6-methylation of Active Genes in Fungi.</title>
        <authorList>
            <consortium name="DOE Joint Genome Institute"/>
            <person name="Mondo S.J."/>
            <person name="Dannebaum R.O."/>
            <person name="Kuo R.C."/>
            <person name="Labutti K."/>
            <person name="Haridas S."/>
            <person name="Kuo A."/>
            <person name="Salamov A."/>
            <person name="Ahrendt S.R."/>
            <person name="Lipzen A."/>
            <person name="Sullivan W."/>
            <person name="Andreopoulos W.B."/>
            <person name="Clum A."/>
            <person name="Lindquist E."/>
            <person name="Daum C."/>
            <person name="Ramamoorthy G.K."/>
            <person name="Gryganskyi A."/>
            <person name="Culley D."/>
            <person name="Magnuson J.K."/>
            <person name="James T.Y."/>
            <person name="O'Malley M.A."/>
            <person name="Stajich J.E."/>
            <person name="Spatafora J.W."/>
            <person name="Visel A."/>
            <person name="Grigoriev I.V."/>
        </authorList>
    </citation>
    <scope>NUCLEOTIDE SEQUENCE [LARGE SCALE GENOMIC DNA]</scope>
    <source>
        <strain evidence="1 2">NRRL 1336</strain>
    </source>
</reference>
<name>A0A1X2IQV8_9FUNG</name>
<dbReference type="Proteomes" id="UP000193560">
    <property type="component" value="Unassembled WGS sequence"/>
</dbReference>